<comment type="caution">
    <text evidence="1">The sequence shown here is derived from an EMBL/GenBank/DDBJ whole genome shotgun (WGS) entry which is preliminary data.</text>
</comment>
<keyword evidence="2" id="KW-1185">Reference proteome</keyword>
<organism evidence="1 2">
    <name type="scientific">Zunongwangia atlantica 22II14-10F7</name>
    <dbReference type="NCBI Taxonomy" id="1185767"/>
    <lineage>
        <taxon>Bacteria</taxon>
        <taxon>Pseudomonadati</taxon>
        <taxon>Bacteroidota</taxon>
        <taxon>Flavobacteriia</taxon>
        <taxon>Flavobacteriales</taxon>
        <taxon>Flavobacteriaceae</taxon>
        <taxon>Zunongwangia</taxon>
    </lineage>
</organism>
<evidence type="ECO:0008006" key="3">
    <source>
        <dbReference type="Google" id="ProtNLM"/>
    </source>
</evidence>
<dbReference type="AlphaFoldDB" id="A0A1Y1T064"/>
<protein>
    <recommendedName>
        <fullName evidence="3">Lacal_2735 family protein</fullName>
    </recommendedName>
</protein>
<sequence>MKKDWSMFKIFRKKSKEECMCEKYTYLMHKAYKLALVDKERSDRINEKAKKILRELRRMHYPEVENWATE</sequence>
<evidence type="ECO:0000313" key="1">
    <source>
        <dbReference type="EMBL" id="ORL44406.1"/>
    </source>
</evidence>
<reference evidence="1 2" key="1">
    <citation type="submission" date="2013-04" db="EMBL/GenBank/DDBJ databases">
        <title>Zunongwangia sp. 22II14-10F7 Genome Sequencing.</title>
        <authorList>
            <person name="Lai Q."/>
            <person name="Shao Z."/>
        </authorList>
    </citation>
    <scope>NUCLEOTIDE SEQUENCE [LARGE SCALE GENOMIC DNA]</scope>
    <source>
        <strain evidence="1 2">22II14-10F7</strain>
    </source>
</reference>
<dbReference type="EMBL" id="ARYN01000015">
    <property type="protein sequence ID" value="ORL44406.1"/>
    <property type="molecule type" value="Genomic_DNA"/>
</dbReference>
<accession>A0A1Y1T064</accession>
<dbReference type="Proteomes" id="UP000192746">
    <property type="component" value="Unassembled WGS sequence"/>
</dbReference>
<gene>
    <name evidence="1" type="ORF">IIF7_15525</name>
</gene>
<proteinExistence type="predicted"/>
<evidence type="ECO:0000313" key="2">
    <source>
        <dbReference type="Proteomes" id="UP000192746"/>
    </source>
</evidence>
<name>A0A1Y1T064_9FLAO</name>
<dbReference type="InterPro" id="IPR045493">
    <property type="entry name" value="DUF6435"/>
</dbReference>
<dbReference type="RefSeq" id="WP_245801658.1">
    <property type="nucleotide sequence ID" value="NZ_ARYN01000015.1"/>
</dbReference>
<dbReference type="NCBIfam" id="NF033487">
    <property type="entry name" value="Lacal_2735_fam"/>
    <property type="match status" value="1"/>
</dbReference>